<reference evidence="2" key="1">
    <citation type="submission" date="2023-07" db="EMBL/GenBank/DDBJ databases">
        <title>draft genome sequence of fig (Ficus carica).</title>
        <authorList>
            <person name="Takahashi T."/>
            <person name="Nishimura K."/>
        </authorList>
    </citation>
    <scope>NUCLEOTIDE SEQUENCE</scope>
</reference>
<sequence>MLIMKGYNNYYDKDMYLVSNPGWTEEDCEASLAFRGMEDELRIFDRTQGVVARYGDPLQIFFHVGTHFQDMLASRRLVEESLARCFGIGYLERRYGKNVWKCLDSVVIARRCPNNKLEDANKNLVNYDDEIEDMIPCNLVSHGITKTGHMRVRHLKPLASMSHPPSLHTQAPRAGHNKEPPQGSNTWIHFGEQHL</sequence>
<evidence type="ECO:0000313" key="2">
    <source>
        <dbReference type="EMBL" id="GMN20236.1"/>
    </source>
</evidence>
<gene>
    <name evidence="2" type="ORF">TIFTF001_048715</name>
</gene>
<proteinExistence type="predicted"/>
<dbReference type="Proteomes" id="UP001187192">
    <property type="component" value="Unassembled WGS sequence"/>
</dbReference>
<accession>A0AA87Z1N9</accession>
<organism evidence="2 3">
    <name type="scientific">Ficus carica</name>
    <name type="common">Common fig</name>
    <dbReference type="NCBI Taxonomy" id="3494"/>
    <lineage>
        <taxon>Eukaryota</taxon>
        <taxon>Viridiplantae</taxon>
        <taxon>Streptophyta</taxon>
        <taxon>Embryophyta</taxon>
        <taxon>Tracheophyta</taxon>
        <taxon>Spermatophyta</taxon>
        <taxon>Magnoliopsida</taxon>
        <taxon>eudicotyledons</taxon>
        <taxon>Gunneridae</taxon>
        <taxon>Pentapetalae</taxon>
        <taxon>rosids</taxon>
        <taxon>fabids</taxon>
        <taxon>Rosales</taxon>
        <taxon>Moraceae</taxon>
        <taxon>Ficeae</taxon>
        <taxon>Ficus</taxon>
    </lineage>
</organism>
<feature type="region of interest" description="Disordered" evidence="1">
    <location>
        <begin position="160"/>
        <end position="195"/>
    </location>
</feature>
<dbReference type="EMBL" id="BTGU01006423">
    <property type="protein sequence ID" value="GMN20236.1"/>
    <property type="molecule type" value="Genomic_DNA"/>
</dbReference>
<protein>
    <submittedName>
        <fullName evidence="2">Uncharacterized protein</fullName>
    </submittedName>
</protein>
<name>A0AA87Z1N9_FICCA</name>
<evidence type="ECO:0000313" key="3">
    <source>
        <dbReference type="Proteomes" id="UP001187192"/>
    </source>
</evidence>
<dbReference type="AlphaFoldDB" id="A0AA87Z1N9"/>
<keyword evidence="3" id="KW-1185">Reference proteome</keyword>
<evidence type="ECO:0000256" key="1">
    <source>
        <dbReference type="SAM" id="MobiDB-lite"/>
    </source>
</evidence>
<comment type="caution">
    <text evidence="2">The sequence shown here is derived from an EMBL/GenBank/DDBJ whole genome shotgun (WGS) entry which is preliminary data.</text>
</comment>